<dbReference type="OrthoDB" id="550575at2759"/>
<evidence type="ECO:0000313" key="1">
    <source>
        <dbReference type="EMBL" id="KAJ4847264.1"/>
    </source>
</evidence>
<comment type="caution">
    <text evidence="1">The sequence shown here is derived from an EMBL/GenBank/DDBJ whole genome shotgun (WGS) entry which is preliminary data.</text>
</comment>
<dbReference type="Gene3D" id="3.80.10.10">
    <property type="entry name" value="Ribonuclease Inhibitor"/>
    <property type="match status" value="2"/>
</dbReference>
<sequence length="519" mass="57873">MGSETLELTVKKKKMKMRAPSWSEFWVMKKKKPHSNNTNKQAAAINNIMQQLVGAEEEVVVVEPPWTQNMNMNININNALTDDLLLKIFSMLPDSQRNSNYSLVCKRWLYLQGRLFRSLTLFHWDFLLSGRLISRFPNLTRLDLIPASSSSSSFPTPNTSRPSVLFTHRLLSFSLPYHHCSSPANLLLLPPHVVDQGLRALASCPNLRTLSVFGPTEMGLLSVAEECPTLQHLELHRCSDNLLRGIAACRNLQILKLVGANLHDDDGFGFFYDDASSAVVAVSDVGLTILAQGCKRLVKLELSGCEGGFDGIKAIGQCCLMLEELTLSRHRMEPGWLPALSYCDNLKTLNFLSCRTIDPCPGPDQYLSLCPPLHRLLLHNCQLRDKKSARALFKVCQAVREIHVHNCWGLDDNVFSFASVCRQVKSLSLKGCSLLTTQGLESAILGWNELQSLRIESCKNIKDGEVSPALSTIFSVLKELKWRTDAKSLLASSLAGTGMGKKGGRFFRRSRGLKFLPDD</sequence>
<proteinExistence type="predicted"/>
<dbReference type="PANTHER" id="PTHR13318">
    <property type="entry name" value="PARTNER OF PAIRED, ISOFORM B-RELATED"/>
    <property type="match status" value="1"/>
</dbReference>
<keyword evidence="2" id="KW-1185">Reference proteome</keyword>
<dbReference type="GO" id="GO:0019005">
    <property type="term" value="C:SCF ubiquitin ligase complex"/>
    <property type="evidence" value="ECO:0007669"/>
    <property type="project" value="TreeGrafter"/>
</dbReference>
<protein>
    <recommendedName>
        <fullName evidence="3">F-box domain-containing protein</fullName>
    </recommendedName>
</protein>
<name>A0A9Q0GBR0_9ROSI</name>
<dbReference type="InterPro" id="IPR032675">
    <property type="entry name" value="LRR_dom_sf"/>
</dbReference>
<dbReference type="PANTHER" id="PTHR13318:SF124">
    <property type="entry name" value="F-BOX DOMAIN-CONTAINING PROTEIN"/>
    <property type="match status" value="1"/>
</dbReference>
<reference evidence="1" key="1">
    <citation type="submission" date="2022-02" db="EMBL/GenBank/DDBJ databases">
        <authorList>
            <person name="Henning P.M."/>
            <person name="McCubbin A.G."/>
            <person name="Shore J.S."/>
        </authorList>
    </citation>
    <scope>NUCLEOTIDE SEQUENCE</scope>
    <source>
        <strain evidence="1">F60SS</strain>
        <tissue evidence="1">Leaves</tissue>
    </source>
</reference>
<reference evidence="1" key="2">
    <citation type="journal article" date="2023" name="Plants (Basel)">
        <title>Annotation of the Turnera subulata (Passifloraceae) Draft Genome Reveals the S-Locus Evolved after the Divergence of Turneroideae from Passifloroideae in a Stepwise Manner.</title>
        <authorList>
            <person name="Henning P.M."/>
            <person name="Roalson E.H."/>
            <person name="Mir W."/>
            <person name="McCubbin A.G."/>
            <person name="Shore J.S."/>
        </authorList>
    </citation>
    <scope>NUCLEOTIDE SEQUENCE</scope>
    <source>
        <tissue evidence="1">Leaves</tissue>
    </source>
</reference>
<dbReference type="EMBL" id="JAKUCV010001218">
    <property type="protein sequence ID" value="KAJ4847264.1"/>
    <property type="molecule type" value="Genomic_DNA"/>
</dbReference>
<accession>A0A9Q0GBR0</accession>
<dbReference type="SUPFAM" id="SSF52047">
    <property type="entry name" value="RNI-like"/>
    <property type="match status" value="1"/>
</dbReference>
<gene>
    <name evidence="1" type="ORF">Tsubulata_038911</name>
</gene>
<dbReference type="GO" id="GO:0031146">
    <property type="term" value="P:SCF-dependent proteasomal ubiquitin-dependent protein catabolic process"/>
    <property type="evidence" value="ECO:0007669"/>
    <property type="project" value="TreeGrafter"/>
</dbReference>
<dbReference type="AlphaFoldDB" id="A0A9Q0GBR0"/>
<evidence type="ECO:0000313" key="2">
    <source>
        <dbReference type="Proteomes" id="UP001141552"/>
    </source>
</evidence>
<organism evidence="1 2">
    <name type="scientific">Turnera subulata</name>
    <dbReference type="NCBI Taxonomy" id="218843"/>
    <lineage>
        <taxon>Eukaryota</taxon>
        <taxon>Viridiplantae</taxon>
        <taxon>Streptophyta</taxon>
        <taxon>Embryophyta</taxon>
        <taxon>Tracheophyta</taxon>
        <taxon>Spermatophyta</taxon>
        <taxon>Magnoliopsida</taxon>
        <taxon>eudicotyledons</taxon>
        <taxon>Gunneridae</taxon>
        <taxon>Pentapetalae</taxon>
        <taxon>rosids</taxon>
        <taxon>fabids</taxon>
        <taxon>Malpighiales</taxon>
        <taxon>Passifloraceae</taxon>
        <taxon>Turnera</taxon>
    </lineage>
</organism>
<dbReference type="Proteomes" id="UP001141552">
    <property type="component" value="Unassembled WGS sequence"/>
</dbReference>
<evidence type="ECO:0008006" key="3">
    <source>
        <dbReference type="Google" id="ProtNLM"/>
    </source>
</evidence>